<dbReference type="GO" id="GO:0097745">
    <property type="term" value="P:mitochondrial tRNA 5'-end processing"/>
    <property type="evidence" value="ECO:0007669"/>
    <property type="project" value="TreeGrafter"/>
</dbReference>
<dbReference type="GO" id="GO:0001682">
    <property type="term" value="P:tRNA 5'-leader removal"/>
    <property type="evidence" value="ECO:0007669"/>
    <property type="project" value="TreeGrafter"/>
</dbReference>
<feature type="compositionally biased region" description="Low complexity" evidence="14">
    <location>
        <begin position="11"/>
        <end position="25"/>
    </location>
</feature>
<keyword evidence="6" id="KW-0819">tRNA processing</keyword>
<comment type="catalytic activity">
    <reaction evidence="1">
        <text>Endonucleolytic cleavage of RNA, removing 5'-extranucleotides from tRNA precursor.</text>
        <dbReference type="EC" id="3.1.26.5"/>
    </reaction>
</comment>
<sequence length="579" mass="66188">LRPGGPTCLRPDPTSHTTPNHNTTHYPKPYAIEMRLARSFVLLSKCGTVRRLINVPFVRNMEFDAKNAVSSLQCFDSYVRCLDNTFLENSRLSAVSDLLEDPSTDQHLKQIFWSKFVSAALTFDKNNLVDSLILYILEKPHSHSTVTLISVLKALGSKRRFDEFRSLYELIKSRLSPSDIVVYAADMSLALALTPFYKDARVLLDMTFERNLPIKQFSCLLTAAATYGPLHEAISLVDELHPMMLKPIDSFYSVFIERLYGVEEGKELMNQLLKVIQKCQYPISKSTALLIKEWFESYGWRGTLGVTFSGLSCASCLKPVRKLSFSSQDCCRLAELFYEHALKGKTEDELFLTTTNKELESFHSFINSRSRSFDCVVDLPNFLHTVSNRKLNTISIEEQTDMLSDLIHSLHRTYLVNRVCLVGKQRGVVGKKHFWDSIKALGNKTGVSVHTFLTEPKSNDDVFMIYLALWSGPHCYLLSNDEFRQHRFTVGPELGKLLSQWQASRHIRLRNNHPTSFLSVNSRALLRQRVFWFAISLCPLPTYSQLRDWSIAHLISSLLSDPHQGHHRNRSPTSHVLIF</sequence>
<evidence type="ECO:0000256" key="2">
    <source>
        <dbReference type="ARBA" id="ARBA00001946"/>
    </source>
</evidence>
<evidence type="ECO:0000256" key="1">
    <source>
        <dbReference type="ARBA" id="ARBA00000928"/>
    </source>
</evidence>
<keyword evidence="13" id="KW-0496">Mitochondrion</keyword>
<evidence type="ECO:0000256" key="8">
    <source>
        <dbReference type="ARBA" id="ARBA00022723"/>
    </source>
</evidence>
<reference evidence="16" key="1">
    <citation type="submission" date="2019-11" db="UniProtKB">
        <authorList>
            <consortium name="WormBaseParasite"/>
        </authorList>
    </citation>
    <scope>IDENTIFICATION</scope>
</reference>
<dbReference type="Gene3D" id="1.25.40.10">
    <property type="entry name" value="Tetratricopeptide repeat domain"/>
    <property type="match status" value="1"/>
</dbReference>
<dbReference type="PANTHER" id="PTHR13547">
    <property type="match status" value="1"/>
</dbReference>
<dbReference type="Gene3D" id="3.40.50.11980">
    <property type="match status" value="1"/>
</dbReference>
<dbReference type="GO" id="GO:0030678">
    <property type="term" value="C:mitochondrial ribonuclease P complex"/>
    <property type="evidence" value="ECO:0007669"/>
    <property type="project" value="TreeGrafter"/>
</dbReference>
<proteinExistence type="inferred from homology"/>
<evidence type="ECO:0000313" key="16">
    <source>
        <dbReference type="WBParaSite" id="MCU_006324-RC"/>
    </source>
</evidence>
<keyword evidence="9" id="KW-0378">Hydrolase</keyword>
<dbReference type="EC" id="3.1.26.5" evidence="5"/>
<evidence type="ECO:0000256" key="10">
    <source>
        <dbReference type="ARBA" id="ARBA00022833"/>
    </source>
</evidence>
<evidence type="ECO:0000256" key="12">
    <source>
        <dbReference type="ARBA" id="ARBA00022946"/>
    </source>
</evidence>
<feature type="domain" description="PRORP" evidence="15">
    <location>
        <begin position="312"/>
        <end position="512"/>
    </location>
</feature>
<keyword evidence="7" id="KW-0540">Nuclease</keyword>
<evidence type="ECO:0000256" key="11">
    <source>
        <dbReference type="ARBA" id="ARBA00022842"/>
    </source>
</evidence>
<organism evidence="16">
    <name type="scientific">Mesocestoides corti</name>
    <name type="common">Flatworm</name>
    <dbReference type="NCBI Taxonomy" id="53468"/>
    <lineage>
        <taxon>Eukaryota</taxon>
        <taxon>Metazoa</taxon>
        <taxon>Spiralia</taxon>
        <taxon>Lophotrochozoa</taxon>
        <taxon>Platyhelminthes</taxon>
        <taxon>Cestoda</taxon>
        <taxon>Eucestoda</taxon>
        <taxon>Cyclophyllidea</taxon>
        <taxon>Mesocestoididae</taxon>
        <taxon>Mesocestoides</taxon>
    </lineage>
</organism>
<comment type="cofactor">
    <cofactor evidence="2">
        <name>Mg(2+)</name>
        <dbReference type="ChEBI" id="CHEBI:18420"/>
    </cofactor>
</comment>
<keyword evidence="11" id="KW-0460">Magnesium</keyword>
<keyword evidence="12" id="KW-0809">Transit peptide</keyword>
<evidence type="ECO:0000256" key="13">
    <source>
        <dbReference type="ARBA" id="ARBA00023128"/>
    </source>
</evidence>
<dbReference type="InterPro" id="IPR031595">
    <property type="entry name" value="PRORP_C"/>
</dbReference>
<dbReference type="AlphaFoldDB" id="A0A5K3FAR0"/>
<dbReference type="GO" id="GO:0046872">
    <property type="term" value="F:metal ion binding"/>
    <property type="evidence" value="ECO:0007669"/>
    <property type="project" value="UniProtKB-KW"/>
</dbReference>
<evidence type="ECO:0000256" key="7">
    <source>
        <dbReference type="ARBA" id="ARBA00022722"/>
    </source>
</evidence>
<evidence type="ECO:0000256" key="14">
    <source>
        <dbReference type="SAM" id="MobiDB-lite"/>
    </source>
</evidence>
<comment type="subcellular location">
    <subcellularLocation>
        <location evidence="3">Mitochondrion</location>
    </subcellularLocation>
</comment>
<evidence type="ECO:0000256" key="9">
    <source>
        <dbReference type="ARBA" id="ARBA00022801"/>
    </source>
</evidence>
<protein>
    <recommendedName>
        <fullName evidence="5">ribonuclease P</fullName>
        <ecNumber evidence="5">3.1.26.5</ecNumber>
    </recommendedName>
</protein>
<dbReference type="Pfam" id="PF16953">
    <property type="entry name" value="PRORP"/>
    <property type="match status" value="1"/>
</dbReference>
<dbReference type="WBParaSite" id="MCU_006324-RC">
    <property type="protein sequence ID" value="MCU_006324-RC"/>
    <property type="gene ID" value="MCU_006324"/>
</dbReference>
<evidence type="ECO:0000259" key="15">
    <source>
        <dbReference type="Pfam" id="PF16953"/>
    </source>
</evidence>
<dbReference type="GO" id="GO:0004526">
    <property type="term" value="F:ribonuclease P activity"/>
    <property type="evidence" value="ECO:0007669"/>
    <property type="project" value="UniProtKB-EC"/>
</dbReference>
<dbReference type="PANTHER" id="PTHR13547:SF1">
    <property type="entry name" value="MITOCHONDRIAL RIBONUCLEASE P CATALYTIC SUBUNIT"/>
    <property type="match status" value="1"/>
</dbReference>
<dbReference type="InterPro" id="IPR011990">
    <property type="entry name" value="TPR-like_helical_dom_sf"/>
</dbReference>
<evidence type="ECO:0000256" key="4">
    <source>
        <dbReference type="ARBA" id="ARBA00007626"/>
    </source>
</evidence>
<feature type="region of interest" description="Disordered" evidence="14">
    <location>
        <begin position="1"/>
        <end position="25"/>
    </location>
</feature>
<evidence type="ECO:0000256" key="3">
    <source>
        <dbReference type="ARBA" id="ARBA00004173"/>
    </source>
</evidence>
<evidence type="ECO:0000256" key="5">
    <source>
        <dbReference type="ARBA" id="ARBA00012179"/>
    </source>
</evidence>
<keyword evidence="8" id="KW-0479">Metal-binding</keyword>
<keyword evidence="10" id="KW-0862">Zinc</keyword>
<accession>A0A5K3FAR0</accession>
<comment type="similarity">
    <text evidence="4">Belongs to the PPR family. P subfamily.</text>
</comment>
<name>A0A5K3FAR0_MESCO</name>
<evidence type="ECO:0000256" key="6">
    <source>
        <dbReference type="ARBA" id="ARBA00022694"/>
    </source>
</evidence>